<evidence type="ECO:0000256" key="11">
    <source>
        <dbReference type="ARBA" id="ARBA00023303"/>
    </source>
</evidence>
<evidence type="ECO:0000256" key="5">
    <source>
        <dbReference type="ARBA" id="ARBA00022692"/>
    </source>
</evidence>
<keyword evidence="9 13" id="KW-0472">Membrane</keyword>
<keyword evidence="7" id="KW-0915">Sodium</keyword>
<evidence type="ECO:0000256" key="3">
    <source>
        <dbReference type="ARBA" id="ARBA00022448"/>
    </source>
</evidence>
<keyword evidence="6 13" id="KW-1133">Transmembrane helix</keyword>
<evidence type="ECO:0000256" key="4">
    <source>
        <dbReference type="ARBA" id="ARBA00022461"/>
    </source>
</evidence>
<keyword evidence="10 12" id="KW-0739">Sodium transport</keyword>
<name>A0A7R9AF27_9CRUS</name>
<dbReference type="AlphaFoldDB" id="A0A7R9AF27"/>
<organism evidence="14">
    <name type="scientific">Darwinula stevensoni</name>
    <dbReference type="NCBI Taxonomy" id="69355"/>
    <lineage>
        <taxon>Eukaryota</taxon>
        <taxon>Metazoa</taxon>
        <taxon>Ecdysozoa</taxon>
        <taxon>Arthropoda</taxon>
        <taxon>Crustacea</taxon>
        <taxon>Oligostraca</taxon>
        <taxon>Ostracoda</taxon>
        <taxon>Podocopa</taxon>
        <taxon>Podocopida</taxon>
        <taxon>Darwinulocopina</taxon>
        <taxon>Darwinuloidea</taxon>
        <taxon>Darwinulidae</taxon>
        <taxon>Darwinula</taxon>
    </lineage>
</organism>
<dbReference type="Proteomes" id="UP000677054">
    <property type="component" value="Unassembled WGS sequence"/>
</dbReference>
<keyword evidence="4 12" id="KW-0894">Sodium channel</keyword>
<proteinExistence type="inferred from homology"/>
<protein>
    <submittedName>
        <fullName evidence="14">Uncharacterized protein</fullName>
    </submittedName>
</protein>
<keyword evidence="3 12" id="KW-0813">Transport</keyword>
<dbReference type="OrthoDB" id="5874059at2759"/>
<dbReference type="EMBL" id="LR904450">
    <property type="protein sequence ID" value="CAD7252844.1"/>
    <property type="molecule type" value="Genomic_DNA"/>
</dbReference>
<evidence type="ECO:0000313" key="14">
    <source>
        <dbReference type="EMBL" id="CAD7252844.1"/>
    </source>
</evidence>
<evidence type="ECO:0000256" key="10">
    <source>
        <dbReference type="ARBA" id="ARBA00023201"/>
    </source>
</evidence>
<gene>
    <name evidence="14" type="ORF">DSTB1V02_LOCUS12595</name>
</gene>
<reference evidence="14" key="1">
    <citation type="submission" date="2020-11" db="EMBL/GenBank/DDBJ databases">
        <authorList>
            <person name="Tran Van P."/>
        </authorList>
    </citation>
    <scope>NUCLEOTIDE SEQUENCE</scope>
</reference>
<dbReference type="PANTHER" id="PTHR11690">
    <property type="entry name" value="AMILORIDE-SENSITIVE SODIUM CHANNEL-RELATED"/>
    <property type="match status" value="1"/>
</dbReference>
<evidence type="ECO:0000256" key="2">
    <source>
        <dbReference type="ARBA" id="ARBA00007193"/>
    </source>
</evidence>
<dbReference type="Pfam" id="PF00858">
    <property type="entry name" value="ASC"/>
    <property type="match status" value="1"/>
</dbReference>
<keyword evidence="8 12" id="KW-0406">Ion transport</keyword>
<evidence type="ECO:0000313" key="15">
    <source>
        <dbReference type="Proteomes" id="UP000677054"/>
    </source>
</evidence>
<keyword evidence="5 12" id="KW-0812">Transmembrane</keyword>
<comment type="similarity">
    <text evidence="2 12">Belongs to the amiloride-sensitive sodium channel (TC 1.A.6) family.</text>
</comment>
<evidence type="ECO:0000256" key="7">
    <source>
        <dbReference type="ARBA" id="ARBA00023053"/>
    </source>
</evidence>
<evidence type="ECO:0000256" key="13">
    <source>
        <dbReference type="SAM" id="Phobius"/>
    </source>
</evidence>
<evidence type="ECO:0000256" key="8">
    <source>
        <dbReference type="ARBA" id="ARBA00023065"/>
    </source>
</evidence>
<keyword evidence="15" id="KW-1185">Reference proteome</keyword>
<evidence type="ECO:0000256" key="12">
    <source>
        <dbReference type="RuleBase" id="RU000679"/>
    </source>
</evidence>
<evidence type="ECO:0000256" key="9">
    <source>
        <dbReference type="ARBA" id="ARBA00023136"/>
    </source>
</evidence>
<sequence>MEGGANIFRSSHEVVRSASLDLLTATNNGKVTSGANKVVKAVLILTFAALALWQVAIQVEEYLSHPSQTLYTMETADKIQTPAFTFCPKPSVRSSPQGADDLSIDLSAQGSRSRNTTMAEDFKNVSVSLLDVLNFSPIRLRDGKKTIEEKVTSVKGETVHVLDSGTWRERTFSLAHEGNVINLRGPYYYKCFTLLPERRVVAGSVSCSSTSFLLDFRQINTAFTSTPLIEMYIHDRKEKFTFLSMTSAKLLLLRNNTMTSIFSRPEIIHRQSRMKDPCIPDEDYSYSRCMEICFWERFYSSPGVPCVVPSLLPVEATITKPECQNADSEMNHTRRLWEARREPLVSQLLNDCDCTKRCDTIEYHIFPDPTSICQSMREGIAMLHFNFPSKLVPHILEKELLTSRDLLVSIGGIVGIFLCVSLFTITAIDLICCGICFKLRPRRNGVIDVGKQ</sequence>
<feature type="transmembrane region" description="Helical" evidence="13">
    <location>
        <begin position="406"/>
        <end position="437"/>
    </location>
</feature>
<evidence type="ECO:0000256" key="6">
    <source>
        <dbReference type="ARBA" id="ARBA00022989"/>
    </source>
</evidence>
<dbReference type="GO" id="GO:0015280">
    <property type="term" value="F:ligand-gated sodium channel activity"/>
    <property type="evidence" value="ECO:0007669"/>
    <property type="project" value="TreeGrafter"/>
</dbReference>
<dbReference type="InterPro" id="IPR001873">
    <property type="entry name" value="ENaC"/>
</dbReference>
<keyword evidence="11 12" id="KW-0407">Ion channel</keyword>
<dbReference type="EMBL" id="CAJPEV010004933">
    <property type="protein sequence ID" value="CAG0902506.1"/>
    <property type="molecule type" value="Genomic_DNA"/>
</dbReference>
<accession>A0A7R9AF27</accession>
<comment type="subcellular location">
    <subcellularLocation>
        <location evidence="1">Membrane</location>
        <topology evidence="1">Multi-pass membrane protein</topology>
    </subcellularLocation>
</comment>
<evidence type="ECO:0000256" key="1">
    <source>
        <dbReference type="ARBA" id="ARBA00004141"/>
    </source>
</evidence>
<dbReference type="GO" id="GO:0005886">
    <property type="term" value="C:plasma membrane"/>
    <property type="evidence" value="ECO:0007669"/>
    <property type="project" value="TreeGrafter"/>
</dbReference>